<reference evidence="1 2" key="1">
    <citation type="journal article" date="2015" name="Genome Biol. Evol.">
        <title>The genome of winter moth (Operophtera brumata) provides a genomic perspective on sexual dimorphism and phenology.</title>
        <authorList>
            <person name="Derks M.F."/>
            <person name="Smit S."/>
            <person name="Salis L."/>
            <person name="Schijlen E."/>
            <person name="Bossers A."/>
            <person name="Mateman C."/>
            <person name="Pijl A.S."/>
            <person name="de Ridder D."/>
            <person name="Groenen M.A."/>
            <person name="Visser M.E."/>
            <person name="Megens H.J."/>
        </authorList>
    </citation>
    <scope>NUCLEOTIDE SEQUENCE [LARGE SCALE GENOMIC DNA]</scope>
    <source>
        <strain evidence="1">WM2013NL</strain>
        <tissue evidence="1">Head and thorax</tissue>
    </source>
</reference>
<dbReference type="GO" id="GO:0005615">
    <property type="term" value="C:extracellular space"/>
    <property type="evidence" value="ECO:0007669"/>
    <property type="project" value="TreeGrafter"/>
</dbReference>
<proteinExistence type="predicted"/>
<dbReference type="EMBL" id="JTDY01002387">
    <property type="protein sequence ID" value="KOB71520.1"/>
    <property type="molecule type" value="Genomic_DNA"/>
</dbReference>
<evidence type="ECO:0000313" key="1">
    <source>
        <dbReference type="EMBL" id="KOB71520.1"/>
    </source>
</evidence>
<dbReference type="Proteomes" id="UP000037510">
    <property type="component" value="Unassembled WGS sequence"/>
</dbReference>
<evidence type="ECO:0008006" key="3">
    <source>
        <dbReference type="Google" id="ProtNLM"/>
    </source>
</evidence>
<accession>A0A0L7L829</accession>
<dbReference type="PANTHER" id="PTHR28434">
    <property type="entry name" value="PROTEIN C3ORF33"/>
    <property type="match status" value="1"/>
</dbReference>
<gene>
    <name evidence="1" type="ORF">OBRU01_13624</name>
</gene>
<comment type="caution">
    <text evidence="1">The sequence shown here is derived from an EMBL/GenBank/DDBJ whole genome shotgun (WGS) entry which is preliminary data.</text>
</comment>
<dbReference type="InterPro" id="IPR035437">
    <property type="entry name" value="SNase_OB-fold_sf"/>
</dbReference>
<keyword evidence="2" id="KW-1185">Reference proteome</keyword>
<dbReference type="InterPro" id="IPR042421">
    <property type="entry name" value="C3orf33-like"/>
</dbReference>
<dbReference type="Gene3D" id="2.40.50.90">
    <property type="match status" value="1"/>
</dbReference>
<name>A0A0L7L829_OPEBR</name>
<sequence>MSEKGGIFYNVQNFLQQDYRGVNVRISLYALICDLPTEDVFLPPNVILQIAVYALASAGLAVSIYKIRPVSKFSKASKIPDHFIRTHEPLRGVYAGVQHSPVRVLVHHQAPIYLPLWHSSKPPLPVKLWGVDIVSGNAVNWLECVAKGHQVTLKPICKEKDDLVSTVLLHLPHLRTKTVETVDIGQKLVELGFAKACVPKGIKKNTIESEIAPVILSAEAKAKTFRNGIWSDKLGPVPVYVIYWRRGTQLFGELLLLTGKKMLQALGLASKSAFAGVKYLALRPFRPSKVQAT</sequence>
<dbReference type="SUPFAM" id="SSF50199">
    <property type="entry name" value="Staphylococcal nuclease"/>
    <property type="match status" value="1"/>
</dbReference>
<dbReference type="STRING" id="104452.A0A0L7L829"/>
<dbReference type="PANTHER" id="PTHR28434:SF1">
    <property type="entry name" value="PROTEIN C3ORF33"/>
    <property type="match status" value="1"/>
</dbReference>
<evidence type="ECO:0000313" key="2">
    <source>
        <dbReference type="Proteomes" id="UP000037510"/>
    </source>
</evidence>
<protein>
    <recommendedName>
        <fullName evidence="3">TNase-like domain-containing protein</fullName>
    </recommendedName>
</protein>
<organism evidence="1 2">
    <name type="scientific">Operophtera brumata</name>
    <name type="common">Winter moth</name>
    <name type="synonym">Phalaena brumata</name>
    <dbReference type="NCBI Taxonomy" id="104452"/>
    <lineage>
        <taxon>Eukaryota</taxon>
        <taxon>Metazoa</taxon>
        <taxon>Ecdysozoa</taxon>
        <taxon>Arthropoda</taxon>
        <taxon>Hexapoda</taxon>
        <taxon>Insecta</taxon>
        <taxon>Pterygota</taxon>
        <taxon>Neoptera</taxon>
        <taxon>Endopterygota</taxon>
        <taxon>Lepidoptera</taxon>
        <taxon>Glossata</taxon>
        <taxon>Ditrysia</taxon>
        <taxon>Geometroidea</taxon>
        <taxon>Geometridae</taxon>
        <taxon>Larentiinae</taxon>
        <taxon>Operophtera</taxon>
    </lineage>
</organism>
<dbReference type="AlphaFoldDB" id="A0A0L7L829"/>